<feature type="domain" description="DUF222" evidence="1">
    <location>
        <begin position="18"/>
        <end position="67"/>
    </location>
</feature>
<comment type="caution">
    <text evidence="2">The sequence shown here is derived from an EMBL/GenBank/DDBJ whole genome shotgun (WGS) entry which is preliminary data.</text>
</comment>
<accession>A0A557XJ83</accession>
<reference evidence="2 3" key="1">
    <citation type="submission" date="2019-07" db="EMBL/GenBank/DDBJ databases">
        <title>New Mycobacterium species.</title>
        <authorList>
            <person name="Tortoli E."/>
            <person name="Ghielmetti G."/>
            <person name="Friedel U."/>
            <person name="Trovato A."/>
        </authorList>
    </citation>
    <scope>NUCLEOTIDE SEQUENCE [LARGE SCALE GENOMIC DNA]</scope>
    <source>
        <strain evidence="2 3">16-83</strain>
    </source>
</reference>
<name>A0A557XJ83_9MYCO</name>
<proteinExistence type="predicted"/>
<dbReference type="Proteomes" id="UP000320513">
    <property type="component" value="Unassembled WGS sequence"/>
</dbReference>
<evidence type="ECO:0000313" key="3">
    <source>
        <dbReference type="Proteomes" id="UP000320513"/>
    </source>
</evidence>
<dbReference type="EMBL" id="VMQU01000092">
    <property type="protein sequence ID" value="TVS85783.1"/>
    <property type="molecule type" value="Genomic_DNA"/>
</dbReference>
<protein>
    <recommendedName>
        <fullName evidence="1">DUF222 domain-containing protein</fullName>
    </recommendedName>
</protein>
<sequence>MRRLRTPGHALIDVLAVQVGELAKYAQRIMDWLNPDGESRGQERARKRCVMLGNPEFDGRFDGMSATTTDWAPDCRRLVASGRLGPHDGLPVSIVKITTLTELEAPARCYRCPM</sequence>
<evidence type="ECO:0000313" key="2">
    <source>
        <dbReference type="EMBL" id="TVS85783.1"/>
    </source>
</evidence>
<dbReference type="InterPro" id="IPR003870">
    <property type="entry name" value="DUF222"/>
</dbReference>
<evidence type="ECO:0000259" key="1">
    <source>
        <dbReference type="Pfam" id="PF02720"/>
    </source>
</evidence>
<keyword evidence="3" id="KW-1185">Reference proteome</keyword>
<organism evidence="2 3">
    <name type="scientific">Mycobacterium helveticum</name>
    <dbReference type="NCBI Taxonomy" id="2592811"/>
    <lineage>
        <taxon>Bacteria</taxon>
        <taxon>Bacillati</taxon>
        <taxon>Actinomycetota</taxon>
        <taxon>Actinomycetes</taxon>
        <taxon>Mycobacteriales</taxon>
        <taxon>Mycobacteriaceae</taxon>
        <taxon>Mycobacterium</taxon>
    </lineage>
</organism>
<dbReference type="AlphaFoldDB" id="A0A557XJ83"/>
<dbReference type="Pfam" id="PF02720">
    <property type="entry name" value="DUF222"/>
    <property type="match status" value="1"/>
</dbReference>
<gene>
    <name evidence="2" type="ORF">FPZ47_19155</name>
</gene>